<dbReference type="InterPro" id="IPR048257">
    <property type="entry name" value="DUF4590"/>
</dbReference>
<dbReference type="PANTHER" id="PTHR23034:SF2">
    <property type="entry name" value="GLUTAMATE-RICH PROTEIN 3"/>
    <property type="match status" value="1"/>
</dbReference>
<evidence type="ECO:0000256" key="1">
    <source>
        <dbReference type="SAM" id="MobiDB-lite"/>
    </source>
</evidence>
<dbReference type="AlphaFoldDB" id="A0AAV7R638"/>
<feature type="compositionally biased region" description="Basic and acidic residues" evidence="1">
    <location>
        <begin position="232"/>
        <end position="245"/>
    </location>
</feature>
<dbReference type="Proteomes" id="UP001066276">
    <property type="component" value="Chromosome 6"/>
</dbReference>
<dbReference type="Gene3D" id="3.80.10.10">
    <property type="entry name" value="Ribonuclease Inhibitor"/>
    <property type="match status" value="2"/>
</dbReference>
<name>A0AAV7R638_PLEWA</name>
<feature type="compositionally biased region" description="Basic residues" evidence="1">
    <location>
        <begin position="222"/>
        <end position="231"/>
    </location>
</feature>
<dbReference type="Pfam" id="PF13516">
    <property type="entry name" value="LRR_6"/>
    <property type="match status" value="3"/>
</dbReference>
<proteinExistence type="predicted"/>
<comment type="caution">
    <text evidence="3">The sequence shown here is derived from an EMBL/GenBank/DDBJ whole genome shotgun (WGS) entry which is preliminary data.</text>
</comment>
<feature type="region of interest" description="Disordered" evidence="1">
    <location>
        <begin position="139"/>
        <end position="160"/>
    </location>
</feature>
<evidence type="ECO:0000259" key="2">
    <source>
        <dbReference type="Pfam" id="PF15257"/>
    </source>
</evidence>
<evidence type="ECO:0000313" key="4">
    <source>
        <dbReference type="Proteomes" id="UP001066276"/>
    </source>
</evidence>
<gene>
    <name evidence="3" type="ORF">NDU88_012417</name>
</gene>
<accession>A0AAV7R638</accession>
<dbReference type="EMBL" id="JANPWB010000010">
    <property type="protein sequence ID" value="KAJ1146135.1"/>
    <property type="molecule type" value="Genomic_DNA"/>
</dbReference>
<dbReference type="SUPFAM" id="SSF52047">
    <property type="entry name" value="RNI-like"/>
    <property type="match status" value="1"/>
</dbReference>
<dbReference type="PANTHER" id="PTHR23034">
    <property type="entry name" value="GLUTAMATE-RICH PROTEIN 3"/>
    <property type="match status" value="1"/>
</dbReference>
<feature type="compositionally biased region" description="Basic residues" evidence="1">
    <location>
        <begin position="246"/>
        <end position="260"/>
    </location>
</feature>
<dbReference type="InterPro" id="IPR032675">
    <property type="entry name" value="LRR_dom_sf"/>
</dbReference>
<organism evidence="3 4">
    <name type="scientific">Pleurodeles waltl</name>
    <name type="common">Iberian ribbed newt</name>
    <dbReference type="NCBI Taxonomy" id="8319"/>
    <lineage>
        <taxon>Eukaryota</taxon>
        <taxon>Metazoa</taxon>
        <taxon>Chordata</taxon>
        <taxon>Craniata</taxon>
        <taxon>Vertebrata</taxon>
        <taxon>Euteleostomi</taxon>
        <taxon>Amphibia</taxon>
        <taxon>Batrachia</taxon>
        <taxon>Caudata</taxon>
        <taxon>Salamandroidea</taxon>
        <taxon>Salamandridae</taxon>
        <taxon>Pleurodelinae</taxon>
        <taxon>Pleurodeles</taxon>
    </lineage>
</organism>
<protein>
    <recommendedName>
        <fullName evidence="2">DUF4590 domain-containing protein</fullName>
    </recommendedName>
</protein>
<reference evidence="3" key="1">
    <citation type="journal article" date="2022" name="bioRxiv">
        <title>Sequencing and chromosome-scale assembly of the giantPleurodeles waltlgenome.</title>
        <authorList>
            <person name="Brown T."/>
            <person name="Elewa A."/>
            <person name="Iarovenko S."/>
            <person name="Subramanian E."/>
            <person name="Araus A.J."/>
            <person name="Petzold A."/>
            <person name="Susuki M."/>
            <person name="Suzuki K.-i.T."/>
            <person name="Hayashi T."/>
            <person name="Toyoda A."/>
            <person name="Oliveira C."/>
            <person name="Osipova E."/>
            <person name="Leigh N.D."/>
            <person name="Simon A."/>
            <person name="Yun M.H."/>
        </authorList>
    </citation>
    <scope>NUCLEOTIDE SEQUENCE</scope>
    <source>
        <strain evidence="3">20211129_DDA</strain>
        <tissue evidence="3">Liver</tissue>
    </source>
</reference>
<feature type="domain" description="DUF4590" evidence="2">
    <location>
        <begin position="12"/>
        <end position="114"/>
    </location>
</feature>
<sequence>MQYLGTGGPGKNELVAPKDELRMFQQICGGENLCVYRGYLCPGEHFQFLSKRHHKFPFSASLYINGIISARISTCCEYKYHVGFQQGKHGCFRVSGLSGGKPCFRCIKVHNQKNYRRKYEKEDRETLLINCLSNDSIAKDKDLPSKSQVPGSEKETQLPMLKSHQALHDGEGRSEDLHNSQRQELRYADKMSPNGLDSEKKTNQLNENRLHGDGSQVSTANIRKRLKKKRVPREDSDSEQENRSSKKDRHFRRSAHRTKARNVSVEWSFQEKLVTAPHCREGSHSDVELSDSSDTSDIRGIEMMLSSEEVRLGRSLVEPDLKLKDKDKEDHTEEKAADKGSTLQTQIADLLAVLRECDEVDQLVLRNTGMTDDLLELLTKALIESQSDIETINLNLNNLSSAAAQDIVLLLKAKPSLKRLLLFGNEMGDDGITELMSGLSDLLTKDKDKAKLQISPATEDNPPKSLNLIELDIGGNKLTSKGLWSVASFVRMNPPIQYLGLAQNNIESLEGWMEFFDSMKINTNITHMLLDENNLGDEGTRLLADMLKVNQSLTKIDLDSNNIGEDGAAAIIESLTTNTQSFLVQVSLDENRLCADTRDKINELLTQNF</sequence>
<feature type="compositionally biased region" description="Basic and acidic residues" evidence="1">
    <location>
        <begin position="197"/>
        <end position="212"/>
    </location>
</feature>
<dbReference type="SMART" id="SM00368">
    <property type="entry name" value="LRR_RI"/>
    <property type="match status" value="5"/>
</dbReference>
<dbReference type="Pfam" id="PF15257">
    <property type="entry name" value="DUF4590"/>
    <property type="match status" value="1"/>
</dbReference>
<feature type="region of interest" description="Disordered" evidence="1">
    <location>
        <begin position="186"/>
        <end position="262"/>
    </location>
</feature>
<evidence type="ECO:0000313" key="3">
    <source>
        <dbReference type="EMBL" id="KAJ1146135.1"/>
    </source>
</evidence>
<dbReference type="InterPro" id="IPR001611">
    <property type="entry name" value="Leu-rich_rpt"/>
</dbReference>
<dbReference type="InterPro" id="IPR027962">
    <property type="entry name" value="ERICH3"/>
</dbReference>
<keyword evidence="4" id="KW-1185">Reference proteome</keyword>